<protein>
    <submittedName>
        <fullName evidence="1">Uncharacterized protein</fullName>
    </submittedName>
</protein>
<gene>
    <name evidence="1" type="ORF">UPYG_G00238710</name>
</gene>
<reference evidence="1 2" key="1">
    <citation type="submission" date="2024-06" db="EMBL/GenBank/DDBJ databases">
        <authorList>
            <person name="Pan Q."/>
            <person name="Wen M."/>
            <person name="Jouanno E."/>
            <person name="Zahm M."/>
            <person name="Klopp C."/>
            <person name="Cabau C."/>
            <person name="Louis A."/>
            <person name="Berthelot C."/>
            <person name="Parey E."/>
            <person name="Roest Crollius H."/>
            <person name="Montfort J."/>
            <person name="Robinson-Rechavi M."/>
            <person name="Bouchez O."/>
            <person name="Lampietro C."/>
            <person name="Lopez Roques C."/>
            <person name="Donnadieu C."/>
            <person name="Postlethwait J."/>
            <person name="Bobe J."/>
            <person name="Verreycken H."/>
            <person name="Guiguen Y."/>
        </authorList>
    </citation>
    <scope>NUCLEOTIDE SEQUENCE [LARGE SCALE GENOMIC DNA]</scope>
    <source>
        <strain evidence="1">Up_M1</strain>
        <tissue evidence="1">Testis</tissue>
    </source>
</reference>
<evidence type="ECO:0000313" key="1">
    <source>
        <dbReference type="EMBL" id="KAL0970205.1"/>
    </source>
</evidence>
<proteinExistence type="predicted"/>
<keyword evidence="2" id="KW-1185">Reference proteome</keyword>
<organism evidence="1 2">
    <name type="scientific">Umbra pygmaea</name>
    <name type="common">Eastern mudminnow</name>
    <dbReference type="NCBI Taxonomy" id="75934"/>
    <lineage>
        <taxon>Eukaryota</taxon>
        <taxon>Metazoa</taxon>
        <taxon>Chordata</taxon>
        <taxon>Craniata</taxon>
        <taxon>Vertebrata</taxon>
        <taxon>Euteleostomi</taxon>
        <taxon>Actinopterygii</taxon>
        <taxon>Neopterygii</taxon>
        <taxon>Teleostei</taxon>
        <taxon>Protacanthopterygii</taxon>
        <taxon>Esociformes</taxon>
        <taxon>Umbridae</taxon>
        <taxon>Umbra</taxon>
    </lineage>
</organism>
<dbReference type="Proteomes" id="UP001557470">
    <property type="component" value="Unassembled WGS sequence"/>
</dbReference>
<accession>A0ABD0WK57</accession>
<dbReference type="InterPro" id="IPR004244">
    <property type="entry name" value="Transposase_22"/>
</dbReference>
<sequence length="203" mass="24129">MAQERCYDPRDTTLKFVNRKDEITGDDYESLRAEMSCGHAVTPESVKGWCTELLRRKQFIFTCPAEINGMTCGKEWTYHEVFLDRAHRIGPKPSDNQDNGKPRVFIVYFHYYTDKERASRWGAVNRHQLFHQERKIYIFPDYNASTAKRRAAFSNMRRNLRKKEVQFSLRFPALLRIDFGGKNLQFDCPNKAQRWFDDHFLSE</sequence>
<dbReference type="PANTHER" id="PTHR11505">
    <property type="entry name" value="L1 TRANSPOSABLE ELEMENT-RELATED"/>
    <property type="match status" value="1"/>
</dbReference>
<dbReference type="EMBL" id="JAGEUA010000007">
    <property type="protein sequence ID" value="KAL0970205.1"/>
    <property type="molecule type" value="Genomic_DNA"/>
</dbReference>
<comment type="caution">
    <text evidence="1">The sequence shown here is derived from an EMBL/GenBank/DDBJ whole genome shotgun (WGS) entry which is preliminary data.</text>
</comment>
<dbReference type="Gene3D" id="3.30.250.20">
    <property type="entry name" value="L1 transposable element, C-terminal domain"/>
    <property type="match status" value="1"/>
</dbReference>
<name>A0ABD0WK57_UMBPY</name>
<dbReference type="InterPro" id="IPR042566">
    <property type="entry name" value="L1_C"/>
</dbReference>
<evidence type="ECO:0000313" key="2">
    <source>
        <dbReference type="Proteomes" id="UP001557470"/>
    </source>
</evidence>
<dbReference type="AlphaFoldDB" id="A0ABD0WK57"/>